<evidence type="ECO:0000313" key="5">
    <source>
        <dbReference type="Proteomes" id="UP000002725"/>
    </source>
</evidence>
<dbReference type="InterPro" id="IPR052713">
    <property type="entry name" value="FeoA"/>
</dbReference>
<dbReference type="HOGENOM" id="CLU_150646_12_4_10"/>
<dbReference type="InterPro" id="IPR038157">
    <property type="entry name" value="FeoA_core_dom"/>
</dbReference>
<dbReference type="eggNOG" id="COG1918">
    <property type="taxonomic scope" value="Bacteria"/>
</dbReference>
<keyword evidence="5" id="KW-1185">Reference proteome</keyword>
<dbReference type="AlphaFoldDB" id="B4S6B4"/>
<dbReference type="Pfam" id="PF04023">
    <property type="entry name" value="FeoA"/>
    <property type="match status" value="1"/>
</dbReference>
<dbReference type="KEGG" id="paa:Paes_2214"/>
<dbReference type="SMART" id="SM00899">
    <property type="entry name" value="FeoA"/>
    <property type="match status" value="1"/>
</dbReference>
<protein>
    <submittedName>
        <fullName evidence="4">FeoA family protein</fullName>
    </submittedName>
</protein>
<dbReference type="PANTHER" id="PTHR42954">
    <property type="entry name" value="FE(2+) TRANSPORT PROTEIN A"/>
    <property type="match status" value="1"/>
</dbReference>
<dbReference type="PANTHER" id="PTHR42954:SF2">
    <property type="entry name" value="FE(2+) TRANSPORT PROTEIN A"/>
    <property type="match status" value="1"/>
</dbReference>
<evidence type="ECO:0000313" key="4">
    <source>
        <dbReference type="EMBL" id="ACF47216.1"/>
    </source>
</evidence>
<proteinExistence type="predicted"/>
<dbReference type="InterPro" id="IPR008988">
    <property type="entry name" value="Transcriptional_repressor_C"/>
</dbReference>
<dbReference type="Gene3D" id="2.30.30.90">
    <property type="match status" value="1"/>
</dbReference>
<evidence type="ECO:0000256" key="2">
    <source>
        <dbReference type="SAM" id="MobiDB-lite"/>
    </source>
</evidence>
<feature type="region of interest" description="Disordered" evidence="2">
    <location>
        <begin position="76"/>
        <end position="96"/>
    </location>
</feature>
<dbReference type="GO" id="GO:0046914">
    <property type="term" value="F:transition metal ion binding"/>
    <property type="evidence" value="ECO:0007669"/>
    <property type="project" value="InterPro"/>
</dbReference>
<dbReference type="STRING" id="290512.Paes_2214"/>
<reference evidence="4" key="1">
    <citation type="submission" date="2008-06" db="EMBL/GenBank/DDBJ databases">
        <title>Complete sequence of chromosome of Prosthecochloris aestuarii DSM 271.</title>
        <authorList>
            <consortium name="US DOE Joint Genome Institute"/>
            <person name="Lucas S."/>
            <person name="Copeland A."/>
            <person name="Lapidus A."/>
            <person name="Glavina del Rio T."/>
            <person name="Dalin E."/>
            <person name="Tice H."/>
            <person name="Bruce D."/>
            <person name="Goodwin L."/>
            <person name="Pitluck S."/>
            <person name="Schmutz J."/>
            <person name="Larimer F."/>
            <person name="Land M."/>
            <person name="Hauser L."/>
            <person name="Kyrpides N."/>
            <person name="Anderson I."/>
            <person name="Liu Z."/>
            <person name="Li T."/>
            <person name="Zhao F."/>
            <person name="Overmann J."/>
            <person name="Bryant D.A."/>
            <person name="Richardson P."/>
        </authorList>
    </citation>
    <scope>NUCLEOTIDE SEQUENCE [LARGE SCALE GENOMIC DNA]</scope>
    <source>
        <strain evidence="4">DSM 271</strain>
    </source>
</reference>
<gene>
    <name evidence="4" type="ordered locus">Paes_2214</name>
</gene>
<dbReference type="SUPFAM" id="SSF50037">
    <property type="entry name" value="C-terminal domain of transcriptional repressors"/>
    <property type="match status" value="1"/>
</dbReference>
<organism evidence="4 5">
    <name type="scientific">Prosthecochloris aestuarii (strain DSM 271 / SK 413)</name>
    <dbReference type="NCBI Taxonomy" id="290512"/>
    <lineage>
        <taxon>Bacteria</taxon>
        <taxon>Pseudomonadati</taxon>
        <taxon>Chlorobiota</taxon>
        <taxon>Chlorobiia</taxon>
        <taxon>Chlorobiales</taxon>
        <taxon>Chlorobiaceae</taxon>
        <taxon>Prosthecochloris</taxon>
    </lineage>
</organism>
<evidence type="ECO:0000259" key="3">
    <source>
        <dbReference type="SMART" id="SM00899"/>
    </source>
</evidence>
<feature type="domain" description="Ferrous iron transporter FeoA-like" evidence="3">
    <location>
        <begin position="1"/>
        <end position="73"/>
    </location>
</feature>
<evidence type="ECO:0000256" key="1">
    <source>
        <dbReference type="ARBA" id="ARBA00023004"/>
    </source>
</evidence>
<accession>B4S6B4</accession>
<dbReference type="InterPro" id="IPR007167">
    <property type="entry name" value="Fe-transptr_FeoA-like"/>
</dbReference>
<sequence>MLLSELQVGDKAEVAGVLAENSVRRRILDMGLIKGTRFKVLRVAPLGDPVEIFFKGMYLTLRKSEAAGVVVQKTGHTGDAKPLGRKRRRWGLGGGQ</sequence>
<keyword evidence="1" id="KW-0408">Iron</keyword>
<dbReference type="EMBL" id="CP001108">
    <property type="protein sequence ID" value="ACF47216.1"/>
    <property type="molecule type" value="Genomic_DNA"/>
</dbReference>
<dbReference type="Proteomes" id="UP000002725">
    <property type="component" value="Chromosome"/>
</dbReference>
<name>B4S6B4_PROA2</name>
<dbReference type="RefSeq" id="WP_012506746.1">
    <property type="nucleotide sequence ID" value="NC_011059.1"/>
</dbReference>